<evidence type="ECO:0000256" key="4">
    <source>
        <dbReference type="ARBA" id="ARBA00022692"/>
    </source>
</evidence>
<dbReference type="RefSeq" id="XP_022663164.1">
    <property type="nucleotide sequence ID" value="XM_022807429.1"/>
</dbReference>
<evidence type="ECO:0000313" key="16">
    <source>
        <dbReference type="Proteomes" id="UP000594260"/>
    </source>
</evidence>
<dbReference type="GO" id="GO:0005886">
    <property type="term" value="C:plasma membrane"/>
    <property type="evidence" value="ECO:0007669"/>
    <property type="project" value="UniProtKB-SubCell"/>
</dbReference>
<keyword evidence="6" id="KW-0406">Ion transport</keyword>
<dbReference type="SMART" id="SM00918">
    <property type="entry name" value="Lig_chan-Glu_bd"/>
    <property type="match status" value="1"/>
</dbReference>
<evidence type="ECO:0000256" key="10">
    <source>
        <dbReference type="ARBA" id="ARBA00023286"/>
    </source>
</evidence>
<dbReference type="AlphaFoldDB" id="A0A7M7KGB9"/>
<dbReference type="KEGG" id="vde:111251125"/>
<organism evidence="15 16">
    <name type="scientific">Varroa destructor</name>
    <name type="common">Honeybee mite</name>
    <dbReference type="NCBI Taxonomy" id="109461"/>
    <lineage>
        <taxon>Eukaryota</taxon>
        <taxon>Metazoa</taxon>
        <taxon>Ecdysozoa</taxon>
        <taxon>Arthropoda</taxon>
        <taxon>Chelicerata</taxon>
        <taxon>Arachnida</taxon>
        <taxon>Acari</taxon>
        <taxon>Parasitiformes</taxon>
        <taxon>Mesostigmata</taxon>
        <taxon>Gamasina</taxon>
        <taxon>Dermanyssoidea</taxon>
        <taxon>Varroidae</taxon>
        <taxon>Varroa</taxon>
    </lineage>
</organism>
<dbReference type="OMA" id="FCRREST"/>
<evidence type="ECO:0000256" key="3">
    <source>
        <dbReference type="ARBA" id="ARBA00022475"/>
    </source>
</evidence>
<dbReference type="GeneID" id="111251125"/>
<keyword evidence="8" id="KW-0675">Receptor</keyword>
<dbReference type="GO" id="GO:0015276">
    <property type="term" value="F:ligand-gated monoatomic ion channel activity"/>
    <property type="evidence" value="ECO:0007669"/>
    <property type="project" value="InterPro"/>
</dbReference>
<feature type="transmembrane region" description="Helical" evidence="13">
    <location>
        <begin position="143"/>
        <end position="176"/>
    </location>
</feature>
<name>A0A7M7KGB9_VARDE</name>
<dbReference type="InParanoid" id="A0A7M7KGB9"/>
<feature type="transmembrane region" description="Helical" evidence="13">
    <location>
        <begin position="182"/>
        <end position="201"/>
    </location>
</feature>
<feature type="compositionally biased region" description="Polar residues" evidence="12">
    <location>
        <begin position="12"/>
        <end position="21"/>
    </location>
</feature>
<evidence type="ECO:0000256" key="2">
    <source>
        <dbReference type="ARBA" id="ARBA00022448"/>
    </source>
</evidence>
<keyword evidence="9" id="KW-0325">Glycoprotein</keyword>
<evidence type="ECO:0000256" key="1">
    <source>
        <dbReference type="ARBA" id="ARBA00004651"/>
    </source>
</evidence>
<keyword evidence="3" id="KW-1003">Cell membrane</keyword>
<evidence type="ECO:0000259" key="14">
    <source>
        <dbReference type="SMART" id="SM00918"/>
    </source>
</evidence>
<dbReference type="EnsemblMetazoa" id="XM_022807429">
    <property type="protein sequence ID" value="XP_022663164"/>
    <property type="gene ID" value="LOC111251125"/>
</dbReference>
<dbReference type="PANTHER" id="PTHR42643">
    <property type="entry name" value="IONOTROPIC RECEPTOR 20A-RELATED"/>
    <property type="match status" value="1"/>
</dbReference>
<keyword evidence="4 13" id="KW-0812">Transmembrane</keyword>
<dbReference type="InterPro" id="IPR019594">
    <property type="entry name" value="Glu/Gly-bd"/>
</dbReference>
<reference evidence="15" key="1">
    <citation type="submission" date="2021-01" db="UniProtKB">
        <authorList>
            <consortium name="EnsemblMetazoa"/>
        </authorList>
    </citation>
    <scope>IDENTIFICATION</scope>
</reference>
<feature type="domain" description="Ionotropic glutamate receptor L-glutamate and glycine-binding" evidence="14">
    <location>
        <begin position="40"/>
        <end position="98"/>
    </location>
</feature>
<evidence type="ECO:0000256" key="7">
    <source>
        <dbReference type="ARBA" id="ARBA00023136"/>
    </source>
</evidence>
<keyword evidence="5 13" id="KW-1133">Transmembrane helix</keyword>
<dbReference type="SUPFAM" id="SSF53850">
    <property type="entry name" value="Periplasmic binding protein-like II"/>
    <property type="match status" value="1"/>
</dbReference>
<protein>
    <recommendedName>
        <fullName evidence="14">Ionotropic glutamate receptor L-glutamate and glycine-binding domain-containing protein</fullName>
    </recommendedName>
</protein>
<feature type="region of interest" description="Disordered" evidence="12">
    <location>
        <begin position="1"/>
        <end position="21"/>
    </location>
</feature>
<feature type="transmembrane region" description="Helical" evidence="13">
    <location>
        <begin position="213"/>
        <end position="234"/>
    </location>
</feature>
<keyword evidence="7 13" id="KW-0472">Membrane</keyword>
<accession>A0A7M7KGB9</accession>
<evidence type="ECO:0000256" key="9">
    <source>
        <dbReference type="ARBA" id="ARBA00023180"/>
    </source>
</evidence>
<evidence type="ECO:0000256" key="6">
    <source>
        <dbReference type="ARBA" id="ARBA00023065"/>
    </source>
</evidence>
<evidence type="ECO:0000256" key="8">
    <source>
        <dbReference type="ARBA" id="ARBA00023170"/>
    </source>
</evidence>
<keyword evidence="11" id="KW-0407">Ion channel</keyword>
<dbReference type="PANTHER" id="PTHR42643:SF38">
    <property type="entry name" value="IONOTROPIC RECEPTOR 100A"/>
    <property type="match status" value="1"/>
</dbReference>
<keyword evidence="16" id="KW-1185">Reference proteome</keyword>
<dbReference type="RefSeq" id="XP_022663165.1">
    <property type="nucleotide sequence ID" value="XM_022807430.1"/>
</dbReference>
<keyword evidence="10" id="KW-1071">Ligand-gated ion channel</keyword>
<comment type="subcellular location">
    <subcellularLocation>
        <location evidence="1">Cell membrane</location>
        <topology evidence="1">Multi-pass membrane protein</topology>
    </subcellularLocation>
</comment>
<evidence type="ECO:0000256" key="12">
    <source>
        <dbReference type="SAM" id="MobiDB-lite"/>
    </source>
</evidence>
<sequence length="453" mass="50917">MNLEDLSKLRNKTQSPGSYRSQRMNMNTTLLRVATFNYKPFQFFNETGNGAQVGGFYGNILNALGSSLKFEFDILDCGTWGERLPNGSWTGAFGAIHVKEADITLCPTNPSAEYLPFAVQSPGLHPTELIVLAGRLSRFENNAFAIITTFSLPVWLTLACGVVLFAFVTAFSYWVLMRPLKIVPFTKLAADYAFILVGNIWQQAIPPPSFNSIRILWMSWYLSVTLILMCTFAGQMKASMMFKPEKKRIDSIFNVYQKKKLKLYIPKDSIIERLLKNHAEPWGRSLYLRIMRQGTVGSAAKIFHTDILNEVVHSRTVIIASRTALARVADPYCSVMPAGEFYAARQVVYSFLGVIHLSRSTLNERTRGNILTRLTWLNEGGLLAKWDADVSGAWEGCLSRFYSEKHEALEVQDLEGAFYIWFILTAVAIVCLISEIIVLKALSVNKTKIGNIL</sequence>
<dbReference type="EnsemblMetazoa" id="XM_022807430">
    <property type="protein sequence ID" value="XP_022663165"/>
    <property type="gene ID" value="LOC111251125"/>
</dbReference>
<evidence type="ECO:0000256" key="13">
    <source>
        <dbReference type="SAM" id="Phobius"/>
    </source>
</evidence>
<evidence type="ECO:0000313" key="15">
    <source>
        <dbReference type="EnsemblMetazoa" id="XP_022663164"/>
    </source>
</evidence>
<keyword evidence="2" id="KW-0813">Transport</keyword>
<feature type="transmembrane region" description="Helical" evidence="13">
    <location>
        <begin position="418"/>
        <end position="439"/>
    </location>
</feature>
<evidence type="ECO:0000256" key="5">
    <source>
        <dbReference type="ARBA" id="ARBA00022989"/>
    </source>
</evidence>
<proteinExistence type="predicted"/>
<evidence type="ECO:0000256" key="11">
    <source>
        <dbReference type="ARBA" id="ARBA00023303"/>
    </source>
</evidence>
<dbReference type="Gene3D" id="3.40.190.10">
    <property type="entry name" value="Periplasmic binding protein-like II"/>
    <property type="match status" value="1"/>
</dbReference>
<dbReference type="InterPro" id="IPR052192">
    <property type="entry name" value="Insect_Ionotropic_Sensory_Rcpt"/>
</dbReference>
<dbReference type="OrthoDB" id="6499199at2759"/>
<dbReference type="Proteomes" id="UP000594260">
    <property type="component" value="Unplaced"/>
</dbReference>